<dbReference type="InterPro" id="IPR008271">
    <property type="entry name" value="Ser/Thr_kinase_AS"/>
</dbReference>
<keyword evidence="13 22" id="KW-0547">Nucleotide-binding</keyword>
<protein>
    <recommendedName>
        <fullName evidence="4">non-specific serine/threonine protein kinase</fullName>
        <ecNumber evidence="4">2.7.11.1</ecNumber>
    </recommendedName>
</protein>
<dbReference type="PROSITE" id="PS50011">
    <property type="entry name" value="PROTEIN_KINASE_DOM"/>
    <property type="match status" value="1"/>
</dbReference>
<evidence type="ECO:0000256" key="10">
    <source>
        <dbReference type="ARBA" id="ARBA00022692"/>
    </source>
</evidence>
<keyword evidence="18 25" id="KW-0675">Receptor</keyword>
<evidence type="ECO:0000259" key="24">
    <source>
        <dbReference type="PROSITE" id="PS50011"/>
    </source>
</evidence>
<feature type="domain" description="Protein kinase" evidence="24">
    <location>
        <begin position="702"/>
        <end position="974"/>
    </location>
</feature>
<sequence>MEKEPKFLPFQLYLKLLLSSFTLAACVINGNLTDRLALLDFKAKITDDPLGFMPLWNDSTHFCQWYGVTCSRRHQRVAILNLRSLQLAGSISPHIGNLSFLRDLYLQNNSFSHGIPPEVGRLRRLQRLRLSNNSLTGNIPSNISACSKLSEIYFAYNQLEGEIPEELSLLAKLQVISIQKNYFSGSIPPSIGNLSSLQVLSAPENYLSGNIPDAIGQLNNLIFISLSVNNLSGTIPPSIYNLSSINTLNIVYNQIQGRLPSNLGITLPNLQVFAIARNDFIGSIPSSFSNASNLVWLIMSENKLTGRVPSLEQLHNLQILGLGYNYLGLEANDLDFVSSLVNCTNLWRLEIHNNKFHGVLPESISNFSTTFSQLVIAENNIAGRIPSSISNLVNLERLEMANNQLSGNIPSNFGNLNMLKVLHLFGNKLSGTIPSSLGNLTMLLTLSFYDNNLQGRIPSSLAECENLMVLDLAKNNLSGSIPLQVFGLSSLSIALDLSANHFTGVIPMEVGNLKDLEQLGISDNMLSGRIPDSLGSCIKLEVLALQGNFFDGLVPSSLSSLRGLRVLDFSSNNLSGEIPEFLQSFDLLESLNLSYNNFEGRVPVEGIFRNASTTLVMGNDKLCGGIPEFHLAKCNAKSPKKLTLLLKIVISTICSLLGLSFILIFALTFWLRKKKEEPTSDPYGHLLLNVSFQSLLRATDGFSSANLIGRGSFGHVYKGFLDEGNVTIAVKVLNLLHHGASTSFIAECEALRNIRHRNLVKVLTACSGIDYQGNDFKALVYEYMVNGSLEEWLHPIPRTEEVEPPRSLNLLQRLNIAIDVASALDYLHNQCTTPIVHCDLKPSNVLLDSEMNGHVSDFGLAKILSESTNSFPVSQSSSIGVRGTVGFAPPEYGVGSNVSTYGDVYSYGILLLELFTGKRPTDDMFKEDLNLHNFAEIAFRDQLAEVADPILLQETAVRETRLNSRKCQRLEECLFSMLRIGVACSTEMPQERMKINDVVTGLHAIRDKLVRIRRH</sequence>
<feature type="transmembrane region" description="Helical" evidence="23">
    <location>
        <begin position="644"/>
        <end position="671"/>
    </location>
</feature>
<evidence type="ECO:0000256" key="16">
    <source>
        <dbReference type="ARBA" id="ARBA00022989"/>
    </source>
</evidence>
<accession>B9SZK5</accession>
<evidence type="ECO:0000256" key="19">
    <source>
        <dbReference type="ARBA" id="ARBA00023180"/>
    </source>
</evidence>
<dbReference type="GO" id="GO:0004674">
    <property type="term" value="F:protein serine/threonine kinase activity"/>
    <property type="evidence" value="ECO:0007669"/>
    <property type="project" value="UniProtKB-KW"/>
</dbReference>
<dbReference type="Gene3D" id="3.80.10.10">
    <property type="entry name" value="Ribonuclease Inhibitor"/>
    <property type="match status" value="4"/>
</dbReference>
<keyword evidence="12" id="KW-0677">Repeat</keyword>
<evidence type="ECO:0000256" key="2">
    <source>
        <dbReference type="ARBA" id="ARBA00004479"/>
    </source>
</evidence>
<dbReference type="Pfam" id="PF08263">
    <property type="entry name" value="LRRNT_2"/>
    <property type="match status" value="1"/>
</dbReference>
<gene>
    <name evidence="25" type="ORF">RCOM_0066150</name>
</gene>
<comment type="subcellular location">
    <subcellularLocation>
        <location evidence="1">Cell membrane</location>
        <topology evidence="1">Single-pass membrane protein</topology>
    </subcellularLocation>
    <subcellularLocation>
        <location evidence="2">Membrane</location>
        <topology evidence="2">Single-pass type I membrane protein</topology>
    </subcellularLocation>
</comment>
<dbReference type="PROSITE" id="PS51257">
    <property type="entry name" value="PROKAR_LIPOPROTEIN"/>
    <property type="match status" value="1"/>
</dbReference>
<evidence type="ECO:0000256" key="12">
    <source>
        <dbReference type="ARBA" id="ARBA00022737"/>
    </source>
</evidence>
<evidence type="ECO:0000313" key="26">
    <source>
        <dbReference type="Proteomes" id="UP000008311"/>
    </source>
</evidence>
<keyword evidence="19" id="KW-0325">Glycoprotein</keyword>
<dbReference type="EC" id="2.7.11.1" evidence="4"/>
<evidence type="ECO:0000256" key="18">
    <source>
        <dbReference type="ARBA" id="ARBA00023170"/>
    </source>
</evidence>
<dbReference type="InterPro" id="IPR013210">
    <property type="entry name" value="LRR_N_plant-typ"/>
</dbReference>
<dbReference type="SUPFAM" id="SSF56112">
    <property type="entry name" value="Protein kinase-like (PK-like)"/>
    <property type="match status" value="1"/>
</dbReference>
<keyword evidence="26" id="KW-1185">Reference proteome</keyword>
<evidence type="ECO:0000313" key="25">
    <source>
        <dbReference type="EMBL" id="EEF30966.1"/>
    </source>
</evidence>
<evidence type="ECO:0000256" key="6">
    <source>
        <dbReference type="ARBA" id="ARBA00022527"/>
    </source>
</evidence>
<keyword evidence="17 23" id="KW-0472">Membrane</keyword>
<keyword evidence="7" id="KW-0597">Phosphoprotein</keyword>
<evidence type="ECO:0000256" key="21">
    <source>
        <dbReference type="ARBA" id="ARBA00048679"/>
    </source>
</evidence>
<dbReference type="InterPro" id="IPR001611">
    <property type="entry name" value="Leu-rich_rpt"/>
</dbReference>
<evidence type="ECO:0000256" key="4">
    <source>
        <dbReference type="ARBA" id="ARBA00012513"/>
    </source>
</evidence>
<keyword evidence="8" id="KW-0433">Leucine-rich repeat</keyword>
<keyword evidence="6" id="KW-0723">Serine/threonine-protein kinase</keyword>
<evidence type="ECO:0000256" key="9">
    <source>
        <dbReference type="ARBA" id="ARBA00022679"/>
    </source>
</evidence>
<dbReference type="Pfam" id="PF13855">
    <property type="entry name" value="LRR_8"/>
    <property type="match status" value="1"/>
</dbReference>
<dbReference type="Proteomes" id="UP000008311">
    <property type="component" value="Unassembled WGS sequence"/>
</dbReference>
<evidence type="ECO:0000256" key="23">
    <source>
        <dbReference type="SAM" id="Phobius"/>
    </source>
</evidence>
<keyword evidence="14" id="KW-0418">Kinase</keyword>
<dbReference type="EMBL" id="EQ974278">
    <property type="protein sequence ID" value="EEF30966.1"/>
    <property type="molecule type" value="Genomic_DNA"/>
</dbReference>
<dbReference type="PROSITE" id="PS00107">
    <property type="entry name" value="PROTEIN_KINASE_ATP"/>
    <property type="match status" value="1"/>
</dbReference>
<evidence type="ECO:0000256" key="22">
    <source>
        <dbReference type="PROSITE-ProRule" id="PRU10141"/>
    </source>
</evidence>
<evidence type="ECO:0000256" key="14">
    <source>
        <dbReference type="ARBA" id="ARBA00022777"/>
    </source>
</evidence>
<dbReference type="InterPro" id="IPR000719">
    <property type="entry name" value="Prot_kinase_dom"/>
</dbReference>
<evidence type="ECO:0000256" key="5">
    <source>
        <dbReference type="ARBA" id="ARBA00022475"/>
    </source>
</evidence>
<dbReference type="GO" id="GO:0005524">
    <property type="term" value="F:ATP binding"/>
    <property type="evidence" value="ECO:0007669"/>
    <property type="project" value="UniProtKB-UniRule"/>
</dbReference>
<evidence type="ECO:0000256" key="7">
    <source>
        <dbReference type="ARBA" id="ARBA00022553"/>
    </source>
</evidence>
<dbReference type="InterPro" id="IPR017441">
    <property type="entry name" value="Protein_kinase_ATP_BS"/>
</dbReference>
<comment type="similarity">
    <text evidence="3">Belongs to the protein kinase superfamily. Ser/Thr protein kinase family.</text>
</comment>
<keyword evidence="9" id="KW-0808">Transferase</keyword>
<comment type="catalytic activity">
    <reaction evidence="20">
        <text>L-threonyl-[protein] + ATP = O-phospho-L-threonyl-[protein] + ADP + H(+)</text>
        <dbReference type="Rhea" id="RHEA:46608"/>
        <dbReference type="Rhea" id="RHEA-COMP:11060"/>
        <dbReference type="Rhea" id="RHEA-COMP:11605"/>
        <dbReference type="ChEBI" id="CHEBI:15378"/>
        <dbReference type="ChEBI" id="CHEBI:30013"/>
        <dbReference type="ChEBI" id="CHEBI:30616"/>
        <dbReference type="ChEBI" id="CHEBI:61977"/>
        <dbReference type="ChEBI" id="CHEBI:456216"/>
        <dbReference type="EC" id="2.7.11.1"/>
    </reaction>
</comment>
<evidence type="ECO:0000256" key="20">
    <source>
        <dbReference type="ARBA" id="ARBA00047899"/>
    </source>
</evidence>
<keyword evidence="10 23" id="KW-0812">Transmembrane</keyword>
<keyword evidence="16 23" id="KW-1133">Transmembrane helix</keyword>
<evidence type="ECO:0000256" key="1">
    <source>
        <dbReference type="ARBA" id="ARBA00004162"/>
    </source>
</evidence>
<evidence type="ECO:0000256" key="8">
    <source>
        <dbReference type="ARBA" id="ARBA00022614"/>
    </source>
</evidence>
<reference evidence="26" key="1">
    <citation type="journal article" date="2010" name="Nat. Biotechnol.">
        <title>Draft genome sequence of the oilseed species Ricinus communis.</title>
        <authorList>
            <person name="Chan A.P."/>
            <person name="Crabtree J."/>
            <person name="Zhao Q."/>
            <person name="Lorenzi H."/>
            <person name="Orvis J."/>
            <person name="Puiu D."/>
            <person name="Melake-Berhan A."/>
            <person name="Jones K.M."/>
            <person name="Redman J."/>
            <person name="Chen G."/>
            <person name="Cahoon E.B."/>
            <person name="Gedil M."/>
            <person name="Stanke M."/>
            <person name="Haas B.J."/>
            <person name="Wortman J.R."/>
            <person name="Fraser-Liggett C.M."/>
            <person name="Ravel J."/>
            <person name="Rabinowicz P.D."/>
        </authorList>
    </citation>
    <scope>NUCLEOTIDE SEQUENCE [LARGE SCALE GENOMIC DNA]</scope>
    <source>
        <strain evidence="26">cv. Hale</strain>
    </source>
</reference>
<dbReference type="GO" id="GO:0016491">
    <property type="term" value="F:oxidoreductase activity"/>
    <property type="evidence" value="ECO:0007669"/>
    <property type="project" value="UniProtKB-KW"/>
</dbReference>
<keyword evidence="11" id="KW-0732">Signal</keyword>
<name>B9SZK5_RICCO</name>
<dbReference type="InterPro" id="IPR011009">
    <property type="entry name" value="Kinase-like_dom_sf"/>
</dbReference>
<evidence type="ECO:0000256" key="3">
    <source>
        <dbReference type="ARBA" id="ARBA00008684"/>
    </source>
</evidence>
<dbReference type="Pfam" id="PF00560">
    <property type="entry name" value="LRR_1"/>
    <property type="match status" value="8"/>
</dbReference>
<dbReference type="InParanoid" id="B9SZK5"/>
<dbReference type="SMART" id="SM00369">
    <property type="entry name" value="LRR_TYP"/>
    <property type="match status" value="8"/>
</dbReference>
<dbReference type="InterPro" id="IPR001245">
    <property type="entry name" value="Ser-Thr/Tyr_kinase_cat_dom"/>
</dbReference>
<keyword evidence="5" id="KW-1003">Cell membrane</keyword>
<dbReference type="SUPFAM" id="SSF52058">
    <property type="entry name" value="L domain-like"/>
    <property type="match status" value="2"/>
</dbReference>
<dbReference type="InterPro" id="IPR032675">
    <property type="entry name" value="LRR_dom_sf"/>
</dbReference>
<dbReference type="AlphaFoldDB" id="B9SZK5"/>
<comment type="catalytic activity">
    <reaction evidence="21">
        <text>L-seryl-[protein] + ATP = O-phospho-L-seryl-[protein] + ADP + H(+)</text>
        <dbReference type="Rhea" id="RHEA:17989"/>
        <dbReference type="Rhea" id="RHEA-COMP:9863"/>
        <dbReference type="Rhea" id="RHEA-COMP:11604"/>
        <dbReference type="ChEBI" id="CHEBI:15378"/>
        <dbReference type="ChEBI" id="CHEBI:29999"/>
        <dbReference type="ChEBI" id="CHEBI:30616"/>
        <dbReference type="ChEBI" id="CHEBI:83421"/>
        <dbReference type="ChEBI" id="CHEBI:456216"/>
        <dbReference type="EC" id="2.7.11.1"/>
    </reaction>
</comment>
<evidence type="ECO:0000256" key="11">
    <source>
        <dbReference type="ARBA" id="ARBA00022729"/>
    </source>
</evidence>
<keyword evidence="25" id="KW-0560">Oxidoreductase</keyword>
<dbReference type="GO" id="GO:0106310">
    <property type="term" value="F:protein serine kinase activity"/>
    <property type="evidence" value="ECO:0007669"/>
    <property type="project" value="RHEA"/>
</dbReference>
<dbReference type="PANTHER" id="PTHR48056">
    <property type="entry name" value="LRR RECEPTOR-LIKE SERINE/THREONINE-PROTEIN KINASE-RELATED"/>
    <property type="match status" value="1"/>
</dbReference>
<dbReference type="Pfam" id="PF07714">
    <property type="entry name" value="PK_Tyr_Ser-Thr"/>
    <property type="match status" value="1"/>
</dbReference>
<dbReference type="Gene3D" id="1.10.510.10">
    <property type="entry name" value="Transferase(Phosphotransferase) domain 1"/>
    <property type="match status" value="1"/>
</dbReference>
<dbReference type="eggNOG" id="ENOG502QPYS">
    <property type="taxonomic scope" value="Eukaryota"/>
</dbReference>
<dbReference type="PANTHER" id="PTHR48056:SF89">
    <property type="entry name" value="OS06G0585982 PROTEIN"/>
    <property type="match status" value="1"/>
</dbReference>
<feature type="binding site" evidence="22">
    <location>
        <position position="731"/>
    </location>
    <ligand>
        <name>ATP</name>
        <dbReference type="ChEBI" id="CHEBI:30616"/>
    </ligand>
</feature>
<organism evidence="25 26">
    <name type="scientific">Ricinus communis</name>
    <name type="common">Castor bean</name>
    <dbReference type="NCBI Taxonomy" id="3988"/>
    <lineage>
        <taxon>Eukaryota</taxon>
        <taxon>Viridiplantae</taxon>
        <taxon>Streptophyta</taxon>
        <taxon>Embryophyta</taxon>
        <taxon>Tracheophyta</taxon>
        <taxon>Spermatophyta</taxon>
        <taxon>Magnoliopsida</taxon>
        <taxon>eudicotyledons</taxon>
        <taxon>Gunneridae</taxon>
        <taxon>Pentapetalae</taxon>
        <taxon>rosids</taxon>
        <taxon>fabids</taxon>
        <taxon>Malpighiales</taxon>
        <taxon>Euphorbiaceae</taxon>
        <taxon>Acalyphoideae</taxon>
        <taxon>Acalypheae</taxon>
        <taxon>Ricinus</taxon>
    </lineage>
</organism>
<dbReference type="GO" id="GO:0005886">
    <property type="term" value="C:plasma membrane"/>
    <property type="evidence" value="ECO:0007669"/>
    <property type="project" value="UniProtKB-SubCell"/>
</dbReference>
<dbReference type="InterPro" id="IPR003591">
    <property type="entry name" value="Leu-rich_rpt_typical-subtyp"/>
</dbReference>
<evidence type="ECO:0000256" key="15">
    <source>
        <dbReference type="ARBA" id="ARBA00022840"/>
    </source>
</evidence>
<dbReference type="FunFam" id="3.80.10.10:FF:001158">
    <property type="entry name" value="Leucine-rich repeat protein kinase family protein"/>
    <property type="match status" value="1"/>
</dbReference>
<dbReference type="FunFam" id="3.80.10.10:FF:000101">
    <property type="entry name" value="LRR receptor-like serine/threonine-protein kinase ERECTA"/>
    <property type="match status" value="1"/>
</dbReference>
<evidence type="ECO:0000256" key="17">
    <source>
        <dbReference type="ARBA" id="ARBA00023136"/>
    </source>
</evidence>
<dbReference type="FunFam" id="3.30.200.20:FF:000432">
    <property type="entry name" value="LRR receptor-like serine/threonine-protein kinase EFR"/>
    <property type="match status" value="1"/>
</dbReference>
<dbReference type="Gene3D" id="3.30.200.20">
    <property type="entry name" value="Phosphorylase Kinase, domain 1"/>
    <property type="match status" value="1"/>
</dbReference>
<keyword evidence="15 22" id="KW-0067">ATP-binding</keyword>
<dbReference type="SMART" id="SM00220">
    <property type="entry name" value="S_TKc"/>
    <property type="match status" value="1"/>
</dbReference>
<dbReference type="FunFam" id="3.80.10.10:FF:000288">
    <property type="entry name" value="LRR receptor-like serine/threonine-protein kinase EFR"/>
    <property type="match status" value="1"/>
</dbReference>
<proteinExistence type="inferred from homology"/>
<dbReference type="InterPro" id="IPR050647">
    <property type="entry name" value="Plant_LRR-RLKs"/>
</dbReference>
<dbReference type="PROSITE" id="PS00108">
    <property type="entry name" value="PROTEIN_KINASE_ST"/>
    <property type="match status" value="1"/>
</dbReference>
<dbReference type="FunFam" id="1.10.510.10:FF:000358">
    <property type="entry name" value="Putative leucine-rich repeat receptor-like serine/threonine-protein kinase"/>
    <property type="match status" value="1"/>
</dbReference>
<evidence type="ECO:0000256" key="13">
    <source>
        <dbReference type="ARBA" id="ARBA00022741"/>
    </source>
</evidence>